<dbReference type="GO" id="GO:0008017">
    <property type="term" value="F:microtubule binding"/>
    <property type="evidence" value="ECO:0007669"/>
    <property type="project" value="InterPro"/>
</dbReference>
<dbReference type="GO" id="GO:0005524">
    <property type="term" value="F:ATP binding"/>
    <property type="evidence" value="ECO:0007669"/>
    <property type="project" value="UniProtKB-UniRule"/>
</dbReference>
<evidence type="ECO:0000259" key="4">
    <source>
        <dbReference type="PROSITE" id="PS50067"/>
    </source>
</evidence>
<protein>
    <recommendedName>
        <fullName evidence="4">Kinesin motor domain-containing protein</fullName>
    </recommendedName>
</protein>
<dbReference type="InterPro" id="IPR027640">
    <property type="entry name" value="Kinesin-like_fam"/>
</dbReference>
<evidence type="ECO:0000256" key="2">
    <source>
        <dbReference type="ARBA" id="ARBA00023175"/>
    </source>
</evidence>
<dbReference type="PANTHER" id="PTHR47972">
    <property type="entry name" value="KINESIN-LIKE PROTEIN KLP-3"/>
    <property type="match status" value="1"/>
</dbReference>
<dbReference type="GO" id="GO:0005874">
    <property type="term" value="C:microtubule"/>
    <property type="evidence" value="ECO:0007669"/>
    <property type="project" value="UniProtKB-KW"/>
</dbReference>
<keyword evidence="2 3" id="KW-0505">Motor protein</keyword>
<dbReference type="AlphaFoldDB" id="A0A6V7QXD4"/>
<dbReference type="Pfam" id="PF00225">
    <property type="entry name" value="Kinesin"/>
    <property type="match status" value="2"/>
</dbReference>
<dbReference type="PROSITE" id="PS50067">
    <property type="entry name" value="KINESIN_MOTOR_2"/>
    <property type="match status" value="1"/>
</dbReference>
<evidence type="ECO:0000313" key="5">
    <source>
        <dbReference type="EMBL" id="CAD1847386.1"/>
    </source>
</evidence>
<feature type="binding site" evidence="3">
    <location>
        <begin position="141"/>
        <end position="148"/>
    </location>
    <ligand>
        <name>ATP</name>
        <dbReference type="ChEBI" id="CHEBI:30616"/>
    </ligand>
</feature>
<comment type="similarity">
    <text evidence="3">Belongs to the TRAFAC class myosin-kinesin ATPase superfamily. Kinesin family.</text>
</comment>
<evidence type="ECO:0000256" key="3">
    <source>
        <dbReference type="PROSITE-ProRule" id="PRU00283"/>
    </source>
</evidence>
<dbReference type="GO" id="GO:0007018">
    <property type="term" value="P:microtubule-based movement"/>
    <property type="evidence" value="ECO:0007669"/>
    <property type="project" value="InterPro"/>
</dbReference>
<organism evidence="5">
    <name type="scientific">Ananas comosus var. bracteatus</name>
    <name type="common">red pineapple</name>
    <dbReference type="NCBI Taxonomy" id="296719"/>
    <lineage>
        <taxon>Eukaryota</taxon>
        <taxon>Viridiplantae</taxon>
        <taxon>Streptophyta</taxon>
        <taxon>Embryophyta</taxon>
        <taxon>Tracheophyta</taxon>
        <taxon>Spermatophyta</taxon>
        <taxon>Magnoliopsida</taxon>
        <taxon>Liliopsida</taxon>
        <taxon>Poales</taxon>
        <taxon>Bromeliaceae</taxon>
        <taxon>Bromelioideae</taxon>
        <taxon>Ananas</taxon>
    </lineage>
</organism>
<dbReference type="PRINTS" id="PR00380">
    <property type="entry name" value="KINESINHEAVY"/>
</dbReference>
<keyword evidence="3" id="KW-0067">ATP-binding</keyword>
<dbReference type="GO" id="GO:0003777">
    <property type="term" value="F:microtubule motor activity"/>
    <property type="evidence" value="ECO:0007669"/>
    <property type="project" value="InterPro"/>
</dbReference>
<keyword evidence="3" id="KW-0547">Nucleotide-binding</keyword>
<dbReference type="InterPro" id="IPR001752">
    <property type="entry name" value="Kinesin_motor_dom"/>
</dbReference>
<dbReference type="SMART" id="SM00129">
    <property type="entry name" value="KISc"/>
    <property type="match status" value="1"/>
</dbReference>
<dbReference type="SUPFAM" id="SSF52540">
    <property type="entry name" value="P-loop containing nucleoside triphosphate hydrolases"/>
    <property type="match status" value="1"/>
</dbReference>
<dbReference type="FunFam" id="3.40.850.10:FF:000373">
    <property type="entry name" value="p-loop nucleoside triphosphate hydrolase superfamily protein with CH (Calponin Homology) domain"/>
    <property type="match status" value="1"/>
</dbReference>
<reference evidence="5" key="1">
    <citation type="submission" date="2020-07" db="EMBL/GenBank/DDBJ databases">
        <authorList>
            <person name="Lin J."/>
        </authorList>
    </citation>
    <scope>NUCLEOTIDE SEQUENCE</scope>
</reference>
<dbReference type="Gene3D" id="3.40.850.10">
    <property type="entry name" value="Kinesin motor domain"/>
    <property type="match status" value="2"/>
</dbReference>
<keyword evidence="1" id="KW-0493">Microtubule</keyword>
<dbReference type="PANTHER" id="PTHR47972:SF28">
    <property type="entry name" value="KINESIN-LIKE PROTEIN KLP-3"/>
    <property type="match status" value="1"/>
</dbReference>
<dbReference type="InterPro" id="IPR036961">
    <property type="entry name" value="Kinesin_motor_dom_sf"/>
</dbReference>
<proteinExistence type="inferred from homology"/>
<dbReference type="InterPro" id="IPR027417">
    <property type="entry name" value="P-loop_NTPase"/>
</dbReference>
<name>A0A6V7QXD4_ANACO</name>
<dbReference type="EMBL" id="CAJEUB010000055">
    <property type="protein sequence ID" value="CAD1847386.1"/>
    <property type="molecule type" value="Genomic_DNA"/>
</dbReference>
<accession>A0A6V7QXD4</accession>
<gene>
    <name evidence="5" type="ORF">CB5_LOCUS30597</name>
</gene>
<evidence type="ECO:0000256" key="1">
    <source>
        <dbReference type="ARBA" id="ARBA00022701"/>
    </source>
</evidence>
<sequence>MSSCLKIPNNGHLNPETEERVDYQQKQLEKLKLSFYEMKLQIESSRKKWEEDLRSLDHQVQALKDNSSSYYKLLEENRLLYNQVQDLKGNIRVYSREGRKKIFSFNKIFGVSATQSEVFVDTQPLIRSVMDGYNVCIFAYGQTGSGKTYTMSGPDLTAEDTWGVNYRALDDLFRISKSRADIITYDVSVQMIEIYNEQVRDLLVADGTNRRYPFYCTCHFFNPWKELVSGSTIRGCLHLVDLAGSERVDKSEATGERLKEAQHINRSLSALGDVISALAQKSPHIPYRNSKLTQVLQDALGGQAKTLMFVHINPEVDAFGETISTLKFAERVSSIELGAAHVNKESGQVKELKEEVFRLKSALESKESEVAQLKDFNRRSASEVRHSRARSPAAVVMTSKPEDNSYFGGDIRKIEVLSSSSGKQRTQFSSPLLVKENDKSPIIFGERGMNPRKVRPPSPHVRISLSADRASIVKSKPKFESISDKLVRSYNLQRKRRPTLQTRHFHQFYRIRV</sequence>
<feature type="domain" description="Kinesin motor" evidence="4">
    <location>
        <begin position="66"/>
        <end position="335"/>
    </location>
</feature>